<keyword evidence="2" id="KW-0349">Heme</keyword>
<dbReference type="EMBL" id="CP015596">
    <property type="protein sequence ID" value="ANE82537.1"/>
    <property type="molecule type" value="Genomic_DNA"/>
</dbReference>
<dbReference type="Pfam" id="PF00067">
    <property type="entry name" value="p450"/>
    <property type="match status" value="1"/>
</dbReference>
<dbReference type="GO" id="GO:0004497">
    <property type="term" value="F:monooxygenase activity"/>
    <property type="evidence" value="ECO:0007669"/>
    <property type="project" value="UniProtKB-KW"/>
</dbReference>
<accession>A0A172UTL0</accession>
<dbReference type="AlphaFoldDB" id="A0A172UTL0"/>
<dbReference type="PANTHER" id="PTHR24291">
    <property type="entry name" value="CYTOCHROME P450 FAMILY 4"/>
    <property type="match status" value="1"/>
</dbReference>
<dbReference type="InterPro" id="IPR036396">
    <property type="entry name" value="Cyt_P450_sf"/>
</dbReference>
<dbReference type="PANTHER" id="PTHR24291:SF50">
    <property type="entry name" value="BIFUNCTIONAL ALBAFLAVENONE MONOOXYGENASE_TERPENE SYNTHASE"/>
    <property type="match status" value="1"/>
</dbReference>
<evidence type="ECO:0000256" key="5">
    <source>
        <dbReference type="ARBA" id="ARBA00023004"/>
    </source>
</evidence>
<dbReference type="GO" id="GO:0020037">
    <property type="term" value="F:heme binding"/>
    <property type="evidence" value="ECO:0007669"/>
    <property type="project" value="InterPro"/>
</dbReference>
<keyword evidence="4" id="KW-0560">Oxidoreductase</keyword>
<gene>
    <name evidence="7" type="ORF">A7U43_00210</name>
</gene>
<dbReference type="STRING" id="1682113.A7U43_00210"/>
<dbReference type="Proteomes" id="UP000077143">
    <property type="component" value="Chromosome"/>
</dbReference>
<dbReference type="InterPro" id="IPR050196">
    <property type="entry name" value="Cytochrome_P450_Monoox"/>
</dbReference>
<evidence type="ECO:0000256" key="3">
    <source>
        <dbReference type="ARBA" id="ARBA00022723"/>
    </source>
</evidence>
<reference evidence="7 8" key="1">
    <citation type="submission" date="2016-05" db="EMBL/GenBank/DDBJ databases">
        <title>Complete genome sequence of a phthalic acid esters degrading Mycobacterium sp. YC-RL4.</title>
        <authorList>
            <person name="Ren L."/>
            <person name="Fan S."/>
            <person name="Ruth N."/>
            <person name="Jia Y."/>
            <person name="Wang J."/>
            <person name="Qiao C."/>
        </authorList>
    </citation>
    <scope>NUCLEOTIDE SEQUENCE [LARGE SCALE GENOMIC DNA]</scope>
    <source>
        <strain evidence="7 8">YC-RL4</strain>
    </source>
</reference>
<dbReference type="GO" id="GO:0005506">
    <property type="term" value="F:iron ion binding"/>
    <property type="evidence" value="ECO:0007669"/>
    <property type="project" value="InterPro"/>
</dbReference>
<keyword evidence="3" id="KW-0479">Metal-binding</keyword>
<name>A0A172UTL0_9MYCO</name>
<organism evidence="7 8">
    <name type="scientific">Mycobacterium adipatum</name>
    <dbReference type="NCBI Taxonomy" id="1682113"/>
    <lineage>
        <taxon>Bacteria</taxon>
        <taxon>Bacillati</taxon>
        <taxon>Actinomycetota</taxon>
        <taxon>Actinomycetes</taxon>
        <taxon>Mycobacteriales</taxon>
        <taxon>Mycobacteriaceae</taxon>
        <taxon>Mycobacterium</taxon>
    </lineage>
</organism>
<evidence type="ECO:0000313" key="7">
    <source>
        <dbReference type="EMBL" id="ANE82537.1"/>
    </source>
</evidence>
<evidence type="ECO:0000256" key="4">
    <source>
        <dbReference type="ARBA" id="ARBA00023002"/>
    </source>
</evidence>
<evidence type="ECO:0000313" key="8">
    <source>
        <dbReference type="Proteomes" id="UP000077143"/>
    </source>
</evidence>
<dbReference type="Gene3D" id="1.10.630.10">
    <property type="entry name" value="Cytochrome P450"/>
    <property type="match status" value="1"/>
</dbReference>
<dbReference type="InterPro" id="IPR001128">
    <property type="entry name" value="Cyt_P450"/>
</dbReference>
<protein>
    <submittedName>
        <fullName evidence="7">Cytochrome</fullName>
    </submittedName>
</protein>
<evidence type="ECO:0000256" key="2">
    <source>
        <dbReference type="ARBA" id="ARBA00022617"/>
    </source>
</evidence>
<keyword evidence="5" id="KW-0408">Iron</keyword>
<dbReference type="KEGG" id="madi:A7U43_00210"/>
<dbReference type="SUPFAM" id="SSF48264">
    <property type="entry name" value="Cytochrome P450"/>
    <property type="match status" value="1"/>
</dbReference>
<dbReference type="GO" id="GO:0016705">
    <property type="term" value="F:oxidoreductase activity, acting on paired donors, with incorporation or reduction of molecular oxygen"/>
    <property type="evidence" value="ECO:0007669"/>
    <property type="project" value="InterPro"/>
</dbReference>
<keyword evidence="8" id="KW-1185">Reference proteome</keyword>
<keyword evidence="6" id="KW-0503">Monooxygenase</keyword>
<proteinExistence type="inferred from homology"/>
<sequence>MMTDQPRLTGPAAASALLDLGGASIAAGVIARRRPVVGMLERLQADRRAVSRIRSLRRQFGSGPVELAIPGRRIVVILDPEHVGSVLESTPDPFHPASWEKRRALEKFQPHAVLISDGETRSKRRTLNEAALDTDADTHHLADAFLTIIAEESDILAKAAISAGSLDSAMLTRTWWRSVRRMVLGDKARDDDAVTDDLWRLRKAANWSFLGLPHTRLRERFFERLYHYAEIGDSRSLIGSLARIPATGALDPIGQVPHWLFAFDAAGMAMARAAALLSTHPHILDRCETEAAEEARLRPVLRATMLESVRLWPTTPAILRELTTDHSFAPGGARFRAGSSVLVVAPAFHRDPDLPFADTFEPDIWLDGRARSLPQLVPFSSGPAECPGRNLVLLTTSTALAQLFSALDLQLDSSPALDPQAPLPLTLNQFGVRFTARPVAQPATSPLP</sequence>
<evidence type="ECO:0000256" key="1">
    <source>
        <dbReference type="ARBA" id="ARBA00010617"/>
    </source>
</evidence>
<evidence type="ECO:0000256" key="6">
    <source>
        <dbReference type="ARBA" id="ARBA00023033"/>
    </source>
</evidence>
<comment type="similarity">
    <text evidence="1">Belongs to the cytochrome P450 family.</text>
</comment>